<dbReference type="PANTHER" id="PTHR30055">
    <property type="entry name" value="HTH-TYPE TRANSCRIPTIONAL REGULATOR RUTR"/>
    <property type="match status" value="1"/>
</dbReference>
<dbReference type="PANTHER" id="PTHR30055:SF219">
    <property type="entry name" value="TRANSCRIPTIONAL REGULATORY PROTEIN"/>
    <property type="match status" value="1"/>
</dbReference>
<evidence type="ECO:0000256" key="2">
    <source>
        <dbReference type="PROSITE-ProRule" id="PRU00335"/>
    </source>
</evidence>
<dbReference type="PRINTS" id="PR00455">
    <property type="entry name" value="HTHTETR"/>
</dbReference>
<dbReference type="InterPro" id="IPR001647">
    <property type="entry name" value="HTH_TetR"/>
</dbReference>
<dbReference type="PROSITE" id="PS50977">
    <property type="entry name" value="HTH_TETR_2"/>
    <property type="match status" value="1"/>
</dbReference>
<dbReference type="SUPFAM" id="SSF46689">
    <property type="entry name" value="Homeodomain-like"/>
    <property type="match status" value="1"/>
</dbReference>
<evidence type="ECO:0000259" key="3">
    <source>
        <dbReference type="PROSITE" id="PS50977"/>
    </source>
</evidence>
<dbReference type="AlphaFoldDB" id="A0A511D8U8"/>
<dbReference type="RefSeq" id="WP_186816671.1">
    <property type="nucleotide sequence ID" value="NZ_BJVJ01000001.1"/>
</dbReference>
<gene>
    <name evidence="4" type="ORF">PSU4_01660</name>
</gene>
<comment type="caution">
    <text evidence="4">The sequence shown here is derived from an EMBL/GenBank/DDBJ whole genome shotgun (WGS) entry which is preliminary data.</text>
</comment>
<feature type="domain" description="HTH tetR-type" evidence="3">
    <location>
        <begin position="9"/>
        <end position="69"/>
    </location>
</feature>
<name>A0A511D8U8_9PSEU</name>
<protein>
    <recommendedName>
        <fullName evidence="3">HTH tetR-type domain-containing protein</fullName>
    </recommendedName>
</protein>
<keyword evidence="1 2" id="KW-0238">DNA-binding</keyword>
<dbReference type="EMBL" id="BJVJ01000001">
    <property type="protein sequence ID" value="GEL21212.1"/>
    <property type="molecule type" value="Genomic_DNA"/>
</dbReference>
<proteinExistence type="predicted"/>
<evidence type="ECO:0000313" key="4">
    <source>
        <dbReference type="EMBL" id="GEL21212.1"/>
    </source>
</evidence>
<organism evidence="4 5">
    <name type="scientific">Pseudonocardia sulfidoxydans NBRC 16205</name>
    <dbReference type="NCBI Taxonomy" id="1223511"/>
    <lineage>
        <taxon>Bacteria</taxon>
        <taxon>Bacillati</taxon>
        <taxon>Actinomycetota</taxon>
        <taxon>Actinomycetes</taxon>
        <taxon>Pseudonocardiales</taxon>
        <taxon>Pseudonocardiaceae</taxon>
        <taxon>Pseudonocardia</taxon>
    </lineage>
</organism>
<dbReference type="Gene3D" id="1.10.357.10">
    <property type="entry name" value="Tetracycline Repressor, domain 2"/>
    <property type="match status" value="1"/>
</dbReference>
<keyword evidence="5" id="KW-1185">Reference proteome</keyword>
<reference evidence="4 5" key="1">
    <citation type="submission" date="2019-07" db="EMBL/GenBank/DDBJ databases">
        <title>Whole genome shotgun sequence of Pseudonocardia sulfidoxydans NBRC 16205.</title>
        <authorList>
            <person name="Hosoyama A."/>
            <person name="Uohara A."/>
            <person name="Ohji S."/>
            <person name="Ichikawa N."/>
        </authorList>
    </citation>
    <scope>NUCLEOTIDE SEQUENCE [LARGE SCALE GENOMIC DNA]</scope>
    <source>
        <strain evidence="4 5">NBRC 16205</strain>
    </source>
</reference>
<dbReference type="InterPro" id="IPR050109">
    <property type="entry name" value="HTH-type_TetR-like_transc_reg"/>
</dbReference>
<accession>A0A511D8U8</accession>
<dbReference type="Proteomes" id="UP000321685">
    <property type="component" value="Unassembled WGS sequence"/>
</dbReference>
<sequence>MTSERREKPDPKESILRAAEEILEKDGYAAISTRRLASEAGINQATVHYHFGSVGHVMMRVVDRIGAQSDEQARVAFAAGTGTSDAQRWHDYLASIGTTNVDSGLAKRWLETVAMGANDEEMRAHVGPRLDGILSTYEKHLDSAVARLGFEGDESRRLGLAALIQAAVYGSLLEILLGHRRGHTEMLDLLDHLLGYEARPDQERQNP</sequence>
<dbReference type="InterPro" id="IPR009057">
    <property type="entry name" value="Homeodomain-like_sf"/>
</dbReference>
<feature type="DNA-binding region" description="H-T-H motif" evidence="2">
    <location>
        <begin position="32"/>
        <end position="51"/>
    </location>
</feature>
<dbReference type="GO" id="GO:0003700">
    <property type="term" value="F:DNA-binding transcription factor activity"/>
    <property type="evidence" value="ECO:0007669"/>
    <property type="project" value="TreeGrafter"/>
</dbReference>
<dbReference type="Pfam" id="PF00440">
    <property type="entry name" value="TetR_N"/>
    <property type="match status" value="1"/>
</dbReference>
<evidence type="ECO:0000313" key="5">
    <source>
        <dbReference type="Proteomes" id="UP000321685"/>
    </source>
</evidence>
<dbReference type="GO" id="GO:0000976">
    <property type="term" value="F:transcription cis-regulatory region binding"/>
    <property type="evidence" value="ECO:0007669"/>
    <property type="project" value="TreeGrafter"/>
</dbReference>
<evidence type="ECO:0000256" key="1">
    <source>
        <dbReference type="ARBA" id="ARBA00023125"/>
    </source>
</evidence>